<dbReference type="Gene3D" id="2.60.120.650">
    <property type="entry name" value="Cupin"/>
    <property type="match status" value="1"/>
</dbReference>
<dbReference type="PANTHER" id="PTHR13096">
    <property type="entry name" value="MINA53 MYC INDUCED NUCLEAR ANTIGEN"/>
    <property type="match status" value="1"/>
</dbReference>
<dbReference type="Proteomes" id="UP000266841">
    <property type="component" value="Unassembled WGS sequence"/>
</dbReference>
<dbReference type="eggNOG" id="KOG3706">
    <property type="taxonomic scope" value="Eukaryota"/>
</dbReference>
<comment type="subcellular location">
    <subcellularLocation>
        <location evidence="3">Nucleus</location>
    </subcellularLocation>
</comment>
<organism evidence="5 6">
    <name type="scientific">Thalassiosira oceanica</name>
    <name type="common">Marine diatom</name>
    <dbReference type="NCBI Taxonomy" id="159749"/>
    <lineage>
        <taxon>Eukaryota</taxon>
        <taxon>Sar</taxon>
        <taxon>Stramenopiles</taxon>
        <taxon>Ochrophyta</taxon>
        <taxon>Bacillariophyta</taxon>
        <taxon>Coscinodiscophyceae</taxon>
        <taxon>Thalassiosirophycidae</taxon>
        <taxon>Thalassiosirales</taxon>
        <taxon>Thalassiosiraceae</taxon>
        <taxon>Thalassiosira</taxon>
    </lineage>
</organism>
<dbReference type="Pfam" id="PF08007">
    <property type="entry name" value="JmjC_2"/>
    <property type="match status" value="1"/>
</dbReference>
<evidence type="ECO:0000313" key="6">
    <source>
        <dbReference type="Proteomes" id="UP000266841"/>
    </source>
</evidence>
<dbReference type="GO" id="GO:0032453">
    <property type="term" value="F:histone H3K4 demethylase activity"/>
    <property type="evidence" value="ECO:0007669"/>
    <property type="project" value="TreeGrafter"/>
</dbReference>
<keyword evidence="2 3" id="KW-0408">Iron</keyword>
<dbReference type="PANTHER" id="PTHR13096:SF8">
    <property type="entry name" value="RIBOSOMAL OXYGENASE 1"/>
    <property type="match status" value="1"/>
</dbReference>
<dbReference type="EC" id="1.14.11.-" evidence="3"/>
<keyword evidence="3" id="KW-0804">Transcription</keyword>
<keyword evidence="3" id="KW-0805">Transcription regulation</keyword>
<gene>
    <name evidence="5" type="ORF">THAOC_08467</name>
</gene>
<dbReference type="SUPFAM" id="SSF51197">
    <property type="entry name" value="Clavaminate synthase-like"/>
    <property type="match status" value="1"/>
</dbReference>
<comment type="function">
    <text evidence="3">Oxygenase that can act as both a histone lysine demethylase and a ribosomal histidine hydroxylase.</text>
</comment>
<sequence>MEQQEPNANLFDSIAKSKCLLGIALDDGDGDGQPSTSPPSTAERFFNKVWQKQPALFAADIPLRKFQLAMDWDDVADLIHHSHEDTASPPLFFQEGRPIADPEAAYGCSPFAAYLDGCSVIVNHADHHHSKIAGLCDELQLTFPHVYANSYLTPPRSSAVKSHSDDRDVLVIQVLGRKNWKVYKTVPVSFPFANEQVGKEGRPPVSREVLDGGICFDGKVSLEPGHVLYMPRGFVHEASTDSDEPSFHITIAIATHDWCMSTVMTEMVRERLNECIEYRIPLSIGAGAYQGGMIDKDLESSIGNQLAGAKDVLLGITASDLERALRNKYQLHNSVANAHRCKLDSRKRKAAGDGEVVGPSAASTLSLDSSLRRSTDEERTSVQLQEGRLRGLTVREETMRSLMSVLSRMKSEDLPRSTVRNLRNFYEIDPADQQDLVCEFTLLCFARCCVELGGLAVVHMNE</sequence>
<dbReference type="OMA" id="IATHDWC"/>
<dbReference type="InterPro" id="IPR003347">
    <property type="entry name" value="JmjC_dom"/>
</dbReference>
<feature type="domain" description="JmjC" evidence="4">
    <location>
        <begin position="110"/>
        <end position="270"/>
    </location>
</feature>
<keyword evidence="6" id="KW-1185">Reference proteome</keyword>
<keyword evidence="3" id="KW-0560">Oxidoreductase</keyword>
<proteinExistence type="inferred from homology"/>
<dbReference type="GO" id="GO:0051864">
    <property type="term" value="F:histone H3K36 demethylase activity"/>
    <property type="evidence" value="ECO:0007669"/>
    <property type="project" value="TreeGrafter"/>
</dbReference>
<comment type="similarity">
    <text evidence="3">Belongs to the ROX family.</text>
</comment>
<evidence type="ECO:0000259" key="4">
    <source>
        <dbReference type="PROSITE" id="PS51184"/>
    </source>
</evidence>
<dbReference type="AlphaFoldDB" id="K0SXV9"/>
<name>K0SXV9_THAOC</name>
<evidence type="ECO:0000313" key="5">
    <source>
        <dbReference type="EMBL" id="EJK70195.1"/>
    </source>
</evidence>
<dbReference type="InterPro" id="IPR039994">
    <property type="entry name" value="NO66-like"/>
</dbReference>
<accession>K0SXV9</accession>
<reference evidence="5 6" key="1">
    <citation type="journal article" date="2012" name="Genome Biol.">
        <title>Genome and low-iron response of an oceanic diatom adapted to chronic iron limitation.</title>
        <authorList>
            <person name="Lommer M."/>
            <person name="Specht M."/>
            <person name="Roy A.S."/>
            <person name="Kraemer L."/>
            <person name="Andreson R."/>
            <person name="Gutowska M.A."/>
            <person name="Wolf J."/>
            <person name="Bergner S.V."/>
            <person name="Schilhabel M.B."/>
            <person name="Klostermeier U.C."/>
            <person name="Beiko R.G."/>
            <person name="Rosenstiel P."/>
            <person name="Hippler M."/>
            <person name="Laroche J."/>
        </authorList>
    </citation>
    <scope>NUCLEOTIDE SEQUENCE [LARGE SCALE GENOMIC DNA]</scope>
    <source>
        <strain evidence="5 6">CCMP1005</strain>
    </source>
</reference>
<comment type="cofactor">
    <cofactor evidence="3">
        <name>Fe(2+)</name>
        <dbReference type="ChEBI" id="CHEBI:29033"/>
    </cofactor>
    <text evidence="3">Binds 1 Fe(2+) ion per subunit.</text>
</comment>
<evidence type="ECO:0000256" key="1">
    <source>
        <dbReference type="ARBA" id="ARBA00022723"/>
    </source>
</evidence>
<keyword evidence="3" id="KW-0223">Dioxygenase</keyword>
<protein>
    <recommendedName>
        <fullName evidence="3">Bifunctional lysine-specific demethylase and histidyl-hydroxylase</fullName>
        <ecNumber evidence="3">1.14.11.-</ecNumber>
    </recommendedName>
</protein>
<dbReference type="EMBL" id="AGNL01008898">
    <property type="protein sequence ID" value="EJK70195.1"/>
    <property type="molecule type" value="Genomic_DNA"/>
</dbReference>
<dbReference type="GO" id="GO:0005506">
    <property type="term" value="F:iron ion binding"/>
    <property type="evidence" value="ECO:0007669"/>
    <property type="project" value="UniProtKB-UniRule"/>
</dbReference>
<dbReference type="OrthoDB" id="425950at2759"/>
<evidence type="ECO:0000256" key="2">
    <source>
        <dbReference type="ARBA" id="ARBA00023004"/>
    </source>
</evidence>
<keyword evidence="1 3" id="KW-0479">Metal-binding</keyword>
<evidence type="ECO:0000256" key="3">
    <source>
        <dbReference type="RuleBase" id="RU366061"/>
    </source>
</evidence>
<keyword evidence="3" id="KW-0539">Nucleus</keyword>
<dbReference type="PROSITE" id="PS51184">
    <property type="entry name" value="JMJC"/>
    <property type="match status" value="1"/>
</dbReference>
<comment type="caution">
    <text evidence="5">The sequence shown here is derived from an EMBL/GenBank/DDBJ whole genome shotgun (WGS) entry which is preliminary data.</text>
</comment>
<dbReference type="GO" id="GO:0005730">
    <property type="term" value="C:nucleolus"/>
    <property type="evidence" value="ECO:0007669"/>
    <property type="project" value="TreeGrafter"/>
</dbReference>